<feature type="chain" id="PRO_5047404981" evidence="1">
    <location>
        <begin position="25"/>
        <end position="259"/>
    </location>
</feature>
<dbReference type="PROSITE" id="PS51257">
    <property type="entry name" value="PROKAR_LIPOPROTEIN"/>
    <property type="match status" value="1"/>
</dbReference>
<keyword evidence="3" id="KW-1185">Reference proteome</keyword>
<feature type="signal peptide" evidence="1">
    <location>
        <begin position="1"/>
        <end position="24"/>
    </location>
</feature>
<keyword evidence="1" id="KW-0732">Signal</keyword>
<name>A0ABR4ZLL4_9NOCA</name>
<proteinExistence type="predicted"/>
<dbReference type="InterPro" id="IPR007788">
    <property type="entry name" value="QCT"/>
</dbReference>
<organism evidence="2 3">
    <name type="scientific">Nocardia vulneris</name>
    <dbReference type="NCBI Taxonomy" id="1141657"/>
    <lineage>
        <taxon>Bacteria</taxon>
        <taxon>Bacillati</taxon>
        <taxon>Actinomycetota</taxon>
        <taxon>Actinomycetes</taxon>
        <taxon>Mycobacteriales</taxon>
        <taxon>Nocardiaceae</taxon>
        <taxon>Nocardia</taxon>
    </lineage>
</organism>
<evidence type="ECO:0000313" key="2">
    <source>
        <dbReference type="EMBL" id="KIA66281.1"/>
    </source>
</evidence>
<dbReference type="Pfam" id="PF05096">
    <property type="entry name" value="Glu_cyclase_2"/>
    <property type="match status" value="1"/>
</dbReference>
<sequence length="259" mass="27843">MKRNRRSLAVALLVGLVIFSGCGAAQEAAPELKIEVVAVRPHDPTAFTQGLEIDGNVLYEGTGLSGASSVRATDVRTGEQLARTDLPAPFFGEGLTVAGDTLWQLTWQEHTAFARDPVTLAERARVPYEGEGWGLCTRNGRLVMSDGTDTLTFRDPVTFAPTGSIRLTSHQSARLNELDCAEDGSVYANNWPTDTILRIDPDSGEVLARIDASALYPAAARVLTGSDALNGIAQLPGTDRFLLAGKKWPSMFEVRFVPA</sequence>
<dbReference type="SUPFAM" id="SSF50969">
    <property type="entry name" value="YVTN repeat-like/Quinoprotein amine dehydrogenase"/>
    <property type="match status" value="1"/>
</dbReference>
<dbReference type="InterPro" id="IPR015943">
    <property type="entry name" value="WD40/YVTN_repeat-like_dom_sf"/>
</dbReference>
<dbReference type="PANTHER" id="PTHR31270">
    <property type="entry name" value="GLUTAMINYL-PEPTIDE CYCLOTRANSFERASE"/>
    <property type="match status" value="1"/>
</dbReference>
<dbReference type="EMBL" id="JNFP01000003">
    <property type="protein sequence ID" value="KIA66281.1"/>
    <property type="molecule type" value="Genomic_DNA"/>
</dbReference>
<protein>
    <submittedName>
        <fullName evidence="2">Glutaminyl-peptide cyclotransferase</fullName>
    </submittedName>
</protein>
<dbReference type="InterPro" id="IPR011044">
    <property type="entry name" value="Quino_amine_DH_bsu"/>
</dbReference>
<evidence type="ECO:0000313" key="3">
    <source>
        <dbReference type="Proteomes" id="UP000031364"/>
    </source>
</evidence>
<evidence type="ECO:0000256" key="1">
    <source>
        <dbReference type="SAM" id="SignalP"/>
    </source>
</evidence>
<dbReference type="RefSeq" id="WP_043664657.1">
    <property type="nucleotide sequence ID" value="NZ_BDCI01000023.1"/>
</dbReference>
<dbReference type="Proteomes" id="UP000031364">
    <property type="component" value="Unassembled WGS sequence"/>
</dbReference>
<dbReference type="Gene3D" id="2.130.10.10">
    <property type="entry name" value="YVTN repeat-like/Quinoprotein amine dehydrogenase"/>
    <property type="match status" value="1"/>
</dbReference>
<accession>A0ABR4ZLL4</accession>
<gene>
    <name evidence="2" type="ORF">FG87_03765</name>
</gene>
<comment type="caution">
    <text evidence="2">The sequence shown here is derived from an EMBL/GenBank/DDBJ whole genome shotgun (WGS) entry which is preliminary data.</text>
</comment>
<reference evidence="2 3" key="1">
    <citation type="journal article" date="2014" name="Int. J. Syst. Evol. Microbiol.">
        <title>Nocardia vulneris sp. nov., isolated from wounds of human patients in North America.</title>
        <authorList>
            <person name="Lasker B.A."/>
            <person name="Bell M."/>
            <person name="Klenk H.P."/>
            <person name="Sproer C."/>
            <person name="Schumann C."/>
            <person name="Schumann P."/>
            <person name="Brown J.M."/>
        </authorList>
    </citation>
    <scope>NUCLEOTIDE SEQUENCE [LARGE SCALE GENOMIC DNA]</scope>
    <source>
        <strain evidence="2 3">W9851</strain>
    </source>
</reference>
<dbReference type="PANTHER" id="PTHR31270:SF1">
    <property type="entry name" value="GLUTAMINYL-PEPTIDE CYCLOTRANSFERASE"/>
    <property type="match status" value="1"/>
</dbReference>